<proteinExistence type="predicted"/>
<dbReference type="Proteomes" id="UP000006468">
    <property type="component" value="Chromosome"/>
</dbReference>
<dbReference type="HOGENOM" id="CLU_2825458_0_0_5"/>
<evidence type="ECO:0000313" key="2">
    <source>
        <dbReference type="Proteomes" id="UP000006468"/>
    </source>
</evidence>
<name>D5QAC6_NOVHA</name>
<sequence>MPFGRVKGCALVEGVSPCMGDMCVPMQVPGISHLWNIPLFLRYVSKNDSNPALMPHVRDAAAAMRN</sequence>
<accession>D5QAC6</accession>
<dbReference type="AlphaFoldDB" id="D5QAC6"/>
<reference evidence="1 2" key="1">
    <citation type="journal article" date="2010" name="J. Bacteriol.">
        <title>Genome sequence of a cellulose-producing bacterium, Gluconacetobacter hansenii ATCC 23769.</title>
        <authorList>
            <person name="Iyer P.R."/>
            <person name="Geib S.M."/>
            <person name="Catchmark J."/>
            <person name="Kao T.H."/>
            <person name="Tien M."/>
        </authorList>
    </citation>
    <scope>NUCLEOTIDE SEQUENCE [LARGE SCALE GENOMIC DNA]</scope>
    <source>
        <strain evidence="1 2">ATCC 23769</strain>
    </source>
</reference>
<dbReference type="EMBL" id="ADTV01000002">
    <property type="protein sequence ID" value="EFG85978.1"/>
    <property type="molecule type" value="Genomic_DNA"/>
</dbReference>
<protein>
    <submittedName>
        <fullName evidence="1">Uncharacterized protein</fullName>
    </submittedName>
</protein>
<evidence type="ECO:0000313" key="1">
    <source>
        <dbReference type="EMBL" id="EFG85978.1"/>
    </source>
</evidence>
<comment type="caution">
    <text evidence="1">The sequence shown here is derived from an EMBL/GenBank/DDBJ whole genome shotgun (WGS) entry which is preliminary data.</text>
</comment>
<gene>
    <name evidence="1" type="ORF">GXY_00304</name>
</gene>
<organism evidence="1 2">
    <name type="scientific">Novacetimonas hansenii ATCC 23769</name>
    <dbReference type="NCBI Taxonomy" id="714995"/>
    <lineage>
        <taxon>Bacteria</taxon>
        <taxon>Pseudomonadati</taxon>
        <taxon>Pseudomonadota</taxon>
        <taxon>Alphaproteobacteria</taxon>
        <taxon>Acetobacterales</taxon>
        <taxon>Acetobacteraceae</taxon>
        <taxon>Novacetimonas</taxon>
    </lineage>
</organism>